<evidence type="ECO:0000256" key="1">
    <source>
        <dbReference type="SAM" id="MobiDB-lite"/>
    </source>
</evidence>
<feature type="region of interest" description="Disordered" evidence="1">
    <location>
        <begin position="842"/>
        <end position="899"/>
    </location>
</feature>
<dbReference type="EMBL" id="DF838426">
    <property type="protein sequence ID" value="GAT42905.1"/>
    <property type="molecule type" value="Genomic_DNA"/>
</dbReference>
<dbReference type="Proteomes" id="UP000815677">
    <property type="component" value="Unassembled WGS sequence"/>
</dbReference>
<keyword evidence="3" id="KW-1185">Reference proteome</keyword>
<reference evidence="2" key="1">
    <citation type="submission" date="2014-09" db="EMBL/GenBank/DDBJ databases">
        <title>Genome sequence of the luminous mushroom Mycena chlorophos for searching fungal bioluminescence genes.</title>
        <authorList>
            <person name="Tanaka Y."/>
            <person name="Kasuga D."/>
            <person name="Oba Y."/>
            <person name="Hase S."/>
            <person name="Sato K."/>
            <person name="Oba Y."/>
            <person name="Sakakibara Y."/>
        </authorList>
    </citation>
    <scope>NUCLEOTIDE SEQUENCE</scope>
</reference>
<feature type="region of interest" description="Disordered" evidence="1">
    <location>
        <begin position="475"/>
        <end position="516"/>
    </location>
</feature>
<feature type="compositionally biased region" description="Basic and acidic residues" evidence="1">
    <location>
        <begin position="861"/>
        <end position="872"/>
    </location>
</feature>
<feature type="compositionally biased region" description="Basic and acidic residues" evidence="1">
    <location>
        <begin position="487"/>
        <end position="496"/>
    </location>
</feature>
<feature type="compositionally biased region" description="Acidic residues" evidence="1">
    <location>
        <begin position="149"/>
        <end position="163"/>
    </location>
</feature>
<feature type="region of interest" description="Disordered" evidence="1">
    <location>
        <begin position="149"/>
        <end position="171"/>
    </location>
</feature>
<feature type="compositionally biased region" description="Polar residues" evidence="1">
    <location>
        <begin position="844"/>
        <end position="858"/>
    </location>
</feature>
<name>A0ABQ0KVD9_MYCCL</name>
<proteinExistence type="predicted"/>
<sequence>MIARVLRSESECRRLRIAWIFRIGDFFLAWDDLRADIHRILVEGHLEILTFRCPNAELVTDRETLRLLQPTLAGILLDTFNRLMELRDRSPIPARETNVFGHSAEDEELFAYDYEGNIMDHDVLYESEEEDDYRLELRQSALRTRLSLVDEEPDGRDGLEEDSEPRWILPAPRPRVSSKKYVRRPDPVLPTTRPDQEQLFTDFDQIATVAFSPETPEADRNLPSFVKAVQVLKFIAASPKRAKIFFPIMAGMPLIRTLQRLTHRGTGLEILDNTLADSYRRSDWPTTIGILLDDLLKHAGITLPLLPPALPPTTWPKFRPHNAKALLQLLGRFPELLCLRAEPLRIFAFASEFAFIQCWDTGGLREMVERKFQQNPELRDEYPVLTNAKPELMYSQLCSSTFFKKPDERDRNYHPTFALLLRLSHQLRQLTQLVEKSVFHPAQYRQLALERGEEALEHPLAVSASLDPLDSASAAASDVSLSDSESEELRDAEAAGKRAKGGPPGPSKRARVDPVSDEDDVKWAEFAVPLAFPEPEHLQPGPQAQYAAPQSRSGCPRCHQLPPVDHCLRYLWVFHQPHDRLAAVRGRAMTDAPPEDRLPCLVEGEETDWTMEKDLGFPIIVIRPRPDVFARGCETDTTIMIDAERREQVGGTRYQAFSEPVLDILRRDANELCTFGVKRGLPFQKLGYGKMAGPLGEAAPTGGSAVQAMGLTAKQDVNTPEGIASAFKVAQDAQIMEVVSQSLIPGRRSITNELAERSGMTRLGSAIGNMYYCFNFMAPIHLDDDASAKEKDFKGGELQPCVQLEKSGCKPGEFDFYYLRWGVRVETVVNMVWVFNGQHEHGTSVPSRSTMASGNAVSRGSHKDTRRKDALAGRRRRSARNNLRAREAHINPPAVAQAV</sequence>
<evidence type="ECO:0000313" key="2">
    <source>
        <dbReference type="EMBL" id="GAT42905.1"/>
    </source>
</evidence>
<organism evidence="2 3">
    <name type="scientific">Mycena chlorophos</name>
    <name type="common">Agaric fungus</name>
    <name type="synonym">Agaricus chlorophos</name>
    <dbReference type="NCBI Taxonomy" id="658473"/>
    <lineage>
        <taxon>Eukaryota</taxon>
        <taxon>Fungi</taxon>
        <taxon>Dikarya</taxon>
        <taxon>Basidiomycota</taxon>
        <taxon>Agaricomycotina</taxon>
        <taxon>Agaricomycetes</taxon>
        <taxon>Agaricomycetidae</taxon>
        <taxon>Agaricales</taxon>
        <taxon>Marasmiineae</taxon>
        <taxon>Mycenaceae</taxon>
        <taxon>Mycena</taxon>
    </lineage>
</organism>
<gene>
    <name evidence="2" type="ORF">MCHLO_00602</name>
</gene>
<evidence type="ECO:0000313" key="3">
    <source>
        <dbReference type="Proteomes" id="UP000815677"/>
    </source>
</evidence>
<protein>
    <submittedName>
        <fullName evidence="2">Uncharacterized protein</fullName>
    </submittedName>
</protein>
<accession>A0ABQ0KVD9</accession>